<protein>
    <submittedName>
        <fullName evidence="10">3'(2'),5'-bisphosphate nucleotidase</fullName>
    </submittedName>
</protein>
<dbReference type="STRING" id="1202772.A0A1V9Z094"/>
<feature type="binding site" evidence="9">
    <location>
        <position position="116"/>
    </location>
    <ligand>
        <name>Mg(2+)</name>
        <dbReference type="ChEBI" id="CHEBI:18420"/>
        <label>1</label>
        <note>catalytic</note>
    </ligand>
</feature>
<comment type="similarity">
    <text evidence="2">Belongs to the inositol monophosphatase superfamily.</text>
</comment>
<feature type="binding site" evidence="9">
    <location>
        <position position="118"/>
    </location>
    <ligand>
        <name>Mg(2+)</name>
        <dbReference type="ChEBI" id="CHEBI:18420"/>
        <label>1</label>
        <note>catalytic</note>
    </ligand>
</feature>
<dbReference type="InterPro" id="IPR020583">
    <property type="entry name" value="Inositol_monoP_metal-BS"/>
</dbReference>
<dbReference type="AlphaFoldDB" id="A0A1V9Z094"/>
<evidence type="ECO:0000256" key="1">
    <source>
        <dbReference type="ARBA" id="ARBA00001946"/>
    </source>
</evidence>
<dbReference type="EMBL" id="JNBR01000526">
    <property type="protein sequence ID" value="OQR91474.1"/>
    <property type="molecule type" value="Genomic_DNA"/>
</dbReference>
<dbReference type="PANTHER" id="PTHR43028">
    <property type="entry name" value="3'(2'),5'-BISPHOSPHATE NUCLEOTIDASE 1"/>
    <property type="match status" value="1"/>
</dbReference>
<dbReference type="Gene3D" id="3.40.190.80">
    <property type="match status" value="1"/>
</dbReference>
<dbReference type="Pfam" id="PF00459">
    <property type="entry name" value="Inositol_P"/>
    <property type="match status" value="1"/>
</dbReference>
<evidence type="ECO:0000256" key="3">
    <source>
        <dbReference type="ARBA" id="ARBA00022671"/>
    </source>
</evidence>
<feature type="binding site" evidence="9">
    <location>
        <position position="119"/>
    </location>
    <ligand>
        <name>Mg(2+)</name>
        <dbReference type="ChEBI" id="CHEBI:18420"/>
        <label>1</label>
        <note>catalytic</note>
    </ligand>
</feature>
<feature type="binding site" evidence="9">
    <location>
        <position position="78"/>
    </location>
    <ligand>
        <name>Mg(2+)</name>
        <dbReference type="ChEBI" id="CHEBI:18420"/>
        <label>1</label>
        <note>catalytic</note>
    </ligand>
</feature>
<dbReference type="InterPro" id="IPR000760">
    <property type="entry name" value="Inositol_monophosphatase-like"/>
</dbReference>
<comment type="cofactor">
    <cofactor evidence="1 9">
        <name>Mg(2+)</name>
        <dbReference type="ChEBI" id="CHEBI:18420"/>
    </cofactor>
</comment>
<evidence type="ECO:0000313" key="11">
    <source>
        <dbReference type="Proteomes" id="UP000243579"/>
    </source>
</evidence>
<keyword evidence="6 9" id="KW-0460">Magnesium</keyword>
<dbReference type="GO" id="GO:0005737">
    <property type="term" value="C:cytoplasm"/>
    <property type="evidence" value="ECO:0007669"/>
    <property type="project" value="UniProtKB-ARBA"/>
</dbReference>
<evidence type="ECO:0000256" key="4">
    <source>
        <dbReference type="ARBA" id="ARBA00022723"/>
    </source>
</evidence>
<evidence type="ECO:0000256" key="6">
    <source>
        <dbReference type="ARBA" id="ARBA00022842"/>
    </source>
</evidence>
<dbReference type="Proteomes" id="UP000243579">
    <property type="component" value="Unassembled WGS sequence"/>
</dbReference>
<sequence length="318" mass="34515">MTSFDAIEVVSACLHLSAFAGAVIRDVVASGQDLDTINKADVGIAHFDPQTVADRRSQQRIVASLRRHYGESLQIVGEEGHLEPPAAVDITTPNTALLRHHTSQQLSATDLIVWIDPLDGTRKFTEKAYDQVSVLIGLSYQGRPIAGVMHLPFVGTFGTTYYGGPLLDGVFMSTLPSAEPAQWQFAPVPVPPTPSAPQRWGISETRCAYIESLLGEDDGRYGRWEKGATGILMLDVVRGHCDAYARWIPRTKKWDICVGEAFIVALGGAVTDIFGESYEYGYDETQHGNATGVFATLDRELLATVASAARALRSAHKA</sequence>
<dbReference type="InterPro" id="IPR050725">
    <property type="entry name" value="CysQ/Inositol_MonoPase"/>
</dbReference>
<comment type="catalytic activity">
    <reaction evidence="8">
        <text>1D-myo-inositol 1,4-bisphosphate + H2O = 1D-myo-inositol 4-phosphate + phosphate</text>
        <dbReference type="Rhea" id="RHEA:15553"/>
        <dbReference type="ChEBI" id="CHEBI:15377"/>
        <dbReference type="ChEBI" id="CHEBI:43474"/>
        <dbReference type="ChEBI" id="CHEBI:58282"/>
        <dbReference type="ChEBI" id="CHEBI:58469"/>
        <dbReference type="EC" id="3.1.3.57"/>
    </reaction>
    <physiologicalReaction direction="left-to-right" evidence="8">
        <dbReference type="Rhea" id="RHEA:15554"/>
    </physiologicalReaction>
</comment>
<dbReference type="Gene3D" id="3.30.540.10">
    <property type="entry name" value="Fructose-1,6-Bisphosphatase, subunit A, domain 1"/>
    <property type="match status" value="1"/>
</dbReference>
<evidence type="ECO:0000313" key="10">
    <source>
        <dbReference type="EMBL" id="OQR91474.1"/>
    </source>
</evidence>
<comment type="catalytic activity">
    <reaction evidence="7">
        <text>1D-myo-inositol 1,3,4-trisphosphate + H2O = 1D-myo-inositol 3,4-bisphosphate + phosphate</text>
        <dbReference type="Rhea" id="RHEA:70319"/>
        <dbReference type="ChEBI" id="CHEBI:15377"/>
        <dbReference type="ChEBI" id="CHEBI:43474"/>
        <dbReference type="ChEBI" id="CHEBI:58414"/>
        <dbReference type="ChEBI" id="CHEBI:83241"/>
    </reaction>
    <physiologicalReaction direction="left-to-right" evidence="7">
        <dbReference type="Rhea" id="RHEA:70320"/>
    </physiologicalReaction>
</comment>
<keyword evidence="4 9" id="KW-0479">Metal-binding</keyword>
<evidence type="ECO:0000256" key="5">
    <source>
        <dbReference type="ARBA" id="ARBA00022801"/>
    </source>
</evidence>
<name>A0A1V9Z094_ACHHY</name>
<dbReference type="GO" id="GO:0046872">
    <property type="term" value="F:metal ion binding"/>
    <property type="evidence" value="ECO:0007669"/>
    <property type="project" value="UniProtKB-KW"/>
</dbReference>
<keyword evidence="5" id="KW-0378">Hydrolase</keyword>
<evidence type="ECO:0000256" key="8">
    <source>
        <dbReference type="ARBA" id="ARBA00044478"/>
    </source>
</evidence>
<keyword evidence="11" id="KW-1185">Reference proteome</keyword>
<keyword evidence="3" id="KW-0452">Lithium</keyword>
<evidence type="ECO:0000256" key="9">
    <source>
        <dbReference type="PIRSR" id="PIRSR600760-2"/>
    </source>
</evidence>
<dbReference type="GO" id="GO:0004441">
    <property type="term" value="F:inositol-1,4-bisphosphate 1-phosphatase activity"/>
    <property type="evidence" value="ECO:0007669"/>
    <property type="project" value="UniProtKB-EC"/>
</dbReference>
<dbReference type="OrthoDB" id="10254945at2759"/>
<dbReference type="PROSITE" id="PS00629">
    <property type="entry name" value="IMP_1"/>
    <property type="match status" value="1"/>
</dbReference>
<dbReference type="FunFam" id="3.30.540.10:FF:000012">
    <property type="entry name" value="Blast:Putative inositol monophosphatase 3"/>
    <property type="match status" value="1"/>
</dbReference>
<comment type="caution">
    <text evidence="10">The sequence shown here is derived from an EMBL/GenBank/DDBJ whole genome shotgun (WGS) entry which is preliminary data.</text>
</comment>
<evidence type="ECO:0000256" key="7">
    <source>
        <dbReference type="ARBA" id="ARBA00044465"/>
    </source>
</evidence>
<dbReference type="SUPFAM" id="SSF56655">
    <property type="entry name" value="Carbohydrate phosphatase"/>
    <property type="match status" value="1"/>
</dbReference>
<feature type="binding site" evidence="9">
    <location>
        <position position="255"/>
    </location>
    <ligand>
        <name>Mg(2+)</name>
        <dbReference type="ChEBI" id="CHEBI:18420"/>
        <label>1</label>
        <note>catalytic</note>
    </ligand>
</feature>
<evidence type="ECO:0000256" key="2">
    <source>
        <dbReference type="ARBA" id="ARBA00009759"/>
    </source>
</evidence>
<reference evidence="10 11" key="1">
    <citation type="journal article" date="2014" name="Genome Biol. Evol.">
        <title>The secreted proteins of Achlya hypogyna and Thraustotheca clavata identify the ancestral oomycete secretome and reveal gene acquisitions by horizontal gene transfer.</title>
        <authorList>
            <person name="Misner I."/>
            <person name="Blouin N."/>
            <person name="Leonard G."/>
            <person name="Richards T.A."/>
            <person name="Lane C.E."/>
        </authorList>
    </citation>
    <scope>NUCLEOTIDE SEQUENCE [LARGE SCALE GENOMIC DNA]</scope>
    <source>
        <strain evidence="10 11">ATCC 48635</strain>
    </source>
</reference>
<accession>A0A1V9Z094</accession>
<proteinExistence type="inferred from homology"/>
<gene>
    <name evidence="10" type="ORF">ACHHYP_04665</name>
</gene>
<organism evidence="10 11">
    <name type="scientific">Achlya hypogyna</name>
    <name type="common">Oomycete</name>
    <name type="synonym">Protoachlya hypogyna</name>
    <dbReference type="NCBI Taxonomy" id="1202772"/>
    <lineage>
        <taxon>Eukaryota</taxon>
        <taxon>Sar</taxon>
        <taxon>Stramenopiles</taxon>
        <taxon>Oomycota</taxon>
        <taxon>Saprolegniomycetes</taxon>
        <taxon>Saprolegniales</taxon>
        <taxon>Achlyaceae</taxon>
        <taxon>Achlya</taxon>
    </lineage>
</organism>
<dbReference type="PANTHER" id="PTHR43028:SF5">
    <property type="entry name" value="3'(2'),5'-BISPHOSPHATE NUCLEOTIDASE 1"/>
    <property type="match status" value="1"/>
</dbReference>